<protein>
    <recommendedName>
        <fullName evidence="2">DUF7619 domain-containing protein</fullName>
    </recommendedName>
</protein>
<dbReference type="Proteomes" id="UP000436006">
    <property type="component" value="Unassembled WGS sequence"/>
</dbReference>
<dbReference type="Pfam" id="PF24595">
    <property type="entry name" value="DUF7619"/>
    <property type="match status" value="1"/>
</dbReference>
<dbReference type="RefSeq" id="WP_157587153.1">
    <property type="nucleotide sequence ID" value="NZ_WPIN01000007.1"/>
</dbReference>
<proteinExistence type="predicted"/>
<keyword evidence="4" id="KW-1185">Reference proteome</keyword>
<dbReference type="Gene3D" id="2.60.40.10">
    <property type="entry name" value="Immunoglobulins"/>
    <property type="match status" value="1"/>
</dbReference>
<dbReference type="AlphaFoldDB" id="A0A7K1SF58"/>
<reference evidence="3 4" key="1">
    <citation type="submission" date="2019-12" db="EMBL/GenBank/DDBJ databases">
        <title>Spirosoma sp. HMF4905 genome sequencing and assembly.</title>
        <authorList>
            <person name="Kang H."/>
            <person name="Cha I."/>
            <person name="Kim H."/>
            <person name="Joh K."/>
        </authorList>
    </citation>
    <scope>NUCLEOTIDE SEQUENCE [LARGE SCALE GENOMIC DNA]</scope>
    <source>
        <strain evidence="3 4">HMF4905</strain>
    </source>
</reference>
<dbReference type="EMBL" id="WPIN01000007">
    <property type="protein sequence ID" value="MVM32442.1"/>
    <property type="molecule type" value="Genomic_DNA"/>
</dbReference>
<evidence type="ECO:0000313" key="4">
    <source>
        <dbReference type="Proteomes" id="UP000436006"/>
    </source>
</evidence>
<comment type="caution">
    <text evidence="3">The sequence shown here is derived from an EMBL/GenBank/DDBJ whole genome shotgun (WGS) entry which is preliminary data.</text>
</comment>
<evidence type="ECO:0000259" key="2">
    <source>
        <dbReference type="Pfam" id="PF24595"/>
    </source>
</evidence>
<evidence type="ECO:0000313" key="3">
    <source>
        <dbReference type="EMBL" id="MVM32442.1"/>
    </source>
</evidence>
<feature type="chain" id="PRO_5029484849" description="DUF7619 domain-containing protein" evidence="1">
    <location>
        <begin position="20"/>
        <end position="555"/>
    </location>
</feature>
<dbReference type="InterPro" id="IPR013783">
    <property type="entry name" value="Ig-like_fold"/>
</dbReference>
<keyword evidence="1" id="KW-0732">Signal</keyword>
<dbReference type="InterPro" id="IPR055353">
    <property type="entry name" value="DUF7619"/>
</dbReference>
<feature type="domain" description="DUF7619" evidence="2">
    <location>
        <begin position="189"/>
        <end position="241"/>
    </location>
</feature>
<evidence type="ECO:0000256" key="1">
    <source>
        <dbReference type="SAM" id="SignalP"/>
    </source>
</evidence>
<gene>
    <name evidence="3" type="ORF">GO755_20525</name>
</gene>
<sequence>MKGFYWILFLIFAASLSFAQTSTPLCNPGDLDGKPGCPSGDCSDNSKPSFSIPVLRASDPNEIIGRAGYDSLLRWVSVKQNLEYKVLFENNPNFATAPAQNVTIYVPIHEKLNPSSLRISDFGFGSFNFSVPPNTSVYTNRLDVHDSLGVFVDVTAGLDVANRRAFWIFQSIDPATGLGATLPANIGFLPVNDSLKHNGEGYVTFSILPLSRSVTKDTTSARASIIFDIEETIATNLWKNTIDAGAPSSQVKQLPAQSGSATVTIAWEGQDDTGGSGIRDYDLYVSENNGPFSAYKTGLTGTTTTFMGKLGSSYRFYTLANDNVGNKEEPPASADAQITIGCVTPSVSISLSSGTLACASRTASLSAIGVGSARWSTGATTSTISVSVAGTYSVTLTSPGGCTATASAVVSASQAAPSVSISPSSATLTCASPTASLSVIGVGSARWSTGATTSSISASTAGTYSVTLTSPGGCTATASATVGTAFNSIISTVKNGSWDDPTTWSCGRVPVAGNSVVIQHVVSIPASYMSSALTIRYSIGGRLVFGVGSKIRLGF</sequence>
<organism evidence="3 4">
    <name type="scientific">Spirosoma arboris</name>
    <dbReference type="NCBI Taxonomy" id="2682092"/>
    <lineage>
        <taxon>Bacteria</taxon>
        <taxon>Pseudomonadati</taxon>
        <taxon>Bacteroidota</taxon>
        <taxon>Cytophagia</taxon>
        <taxon>Cytophagales</taxon>
        <taxon>Cytophagaceae</taxon>
        <taxon>Spirosoma</taxon>
    </lineage>
</organism>
<accession>A0A7K1SF58</accession>
<feature type="signal peptide" evidence="1">
    <location>
        <begin position="1"/>
        <end position="19"/>
    </location>
</feature>
<name>A0A7K1SF58_9BACT</name>